<dbReference type="RefSeq" id="WP_054553956.1">
    <property type="nucleotide sequence ID" value="NZ_JAQPZS010000014.1"/>
</dbReference>
<dbReference type="Proteomes" id="UP000050378">
    <property type="component" value="Unassembled WGS sequence"/>
</dbReference>
<gene>
    <name evidence="2" type="ORF">AOG27_15700</name>
    <name evidence="3" type="ORF">PQI24_14635</name>
</gene>
<keyword evidence="5" id="KW-1185">Reference proteome</keyword>
<evidence type="ECO:0000313" key="3">
    <source>
        <dbReference type="EMBL" id="MEJ6497278.1"/>
    </source>
</evidence>
<dbReference type="EMBL" id="JAQPZS010000014">
    <property type="protein sequence ID" value="MEJ6497278.1"/>
    <property type="molecule type" value="Genomic_DNA"/>
</dbReference>
<evidence type="ECO:0000313" key="5">
    <source>
        <dbReference type="Proteomes" id="UP001377972"/>
    </source>
</evidence>
<dbReference type="Proteomes" id="UP001377972">
    <property type="component" value="Unassembled WGS sequence"/>
</dbReference>
<feature type="domain" description="DM13" evidence="1">
    <location>
        <begin position="51"/>
        <end position="156"/>
    </location>
</feature>
<dbReference type="PROSITE" id="PS51549">
    <property type="entry name" value="DM13"/>
    <property type="match status" value="1"/>
</dbReference>
<dbReference type="OrthoDB" id="6106486at2"/>
<proteinExistence type="predicted"/>
<comment type="caution">
    <text evidence="2">The sequence shown here is derived from an EMBL/GenBank/DDBJ whole genome shotgun (WGS) entry which is preliminary data.</text>
</comment>
<organism evidence="2 4">
    <name type="scientific">Pseudoalteromonas lipolytica</name>
    <dbReference type="NCBI Taxonomy" id="570156"/>
    <lineage>
        <taxon>Bacteria</taxon>
        <taxon>Pseudomonadati</taxon>
        <taxon>Pseudomonadota</taxon>
        <taxon>Gammaproteobacteria</taxon>
        <taxon>Alteromonadales</taxon>
        <taxon>Pseudoalteromonadaceae</taxon>
        <taxon>Pseudoalteromonas</taxon>
    </lineage>
</organism>
<protein>
    <submittedName>
        <fullName evidence="3">DM13 domain-containing protein</fullName>
    </submittedName>
</protein>
<dbReference type="InterPro" id="IPR019545">
    <property type="entry name" value="DM13_domain"/>
</dbReference>
<reference evidence="3 5" key="2">
    <citation type="submission" date="2023-01" db="EMBL/GenBank/DDBJ databases">
        <title>Trichodesmium-associated heterotrophic epibiont bacteria.</title>
        <authorList>
            <person name="Cleveland C.S."/>
            <person name="Webb E.A."/>
        </authorList>
    </citation>
    <scope>NUCLEOTIDE SEQUENCE [LARGE SCALE GENOMIC DNA]</scope>
    <source>
        <strain evidence="3 5">USCH2</strain>
    </source>
</reference>
<accession>A0A0P7E5F6</accession>
<evidence type="ECO:0000259" key="1">
    <source>
        <dbReference type="PROSITE" id="PS51549"/>
    </source>
</evidence>
<reference evidence="2 4" key="1">
    <citation type="submission" date="2015-09" db="EMBL/GenBank/DDBJ databases">
        <title>Draft Genome Sequence of Pseudoalteromonas lipolytica UCD-48B.</title>
        <authorList>
            <person name="Krusor M."/>
            <person name="Coil D.A."/>
            <person name="Lang J.M."/>
            <person name="Eisen J.A."/>
            <person name="Alexiev A."/>
        </authorList>
    </citation>
    <scope>NUCLEOTIDE SEQUENCE [LARGE SCALE GENOMIC DNA]</scope>
    <source>
        <strain evidence="2 4">UCD-48B</strain>
    </source>
</reference>
<dbReference type="AlphaFoldDB" id="A0A0P7E5F6"/>
<dbReference type="PATRIC" id="fig|570156.3.peg.1059"/>
<evidence type="ECO:0000313" key="2">
    <source>
        <dbReference type="EMBL" id="KPM82433.1"/>
    </source>
</evidence>
<dbReference type="EMBL" id="LJTC01000011">
    <property type="protein sequence ID" value="KPM82433.1"/>
    <property type="molecule type" value="Genomic_DNA"/>
</dbReference>
<dbReference type="STRING" id="570156.AOG27_15700"/>
<evidence type="ECO:0000313" key="4">
    <source>
        <dbReference type="Proteomes" id="UP000050378"/>
    </source>
</evidence>
<name>A0A0P7E5F6_9GAMM</name>
<sequence length="156" mass="17480">MLKALLIFIIALAIFAAGFMAGIYSLPILTEQPAPEIKTLEQHQTRALFSAEFKPDLKGSDRLHYGDGMVYLTNDAISMQGTLSPGPDYQLYLSRNFIDNEADFLAQKGTMQRVAGVRSFNGFKLVVPQGIDVRDYNTVIIWCESFEEFITAAQYQ</sequence>
<dbReference type="Pfam" id="PF10517">
    <property type="entry name" value="DM13"/>
    <property type="match status" value="1"/>
</dbReference>